<evidence type="ECO:0000256" key="1">
    <source>
        <dbReference type="ARBA" id="ARBA00004123"/>
    </source>
</evidence>
<keyword evidence="3" id="KW-0805">Transcription regulation</keyword>
<evidence type="ECO:0000256" key="5">
    <source>
        <dbReference type="ARBA" id="ARBA00023163"/>
    </source>
</evidence>
<name>A0A2H4ZCB0_SYZSA</name>
<keyword evidence="2" id="KW-0677">Repeat</keyword>
<feature type="domain" description="Myb-like" evidence="8">
    <location>
        <begin position="22"/>
        <end position="74"/>
    </location>
</feature>
<dbReference type="PANTHER" id="PTHR47994:SF5">
    <property type="entry name" value="F14D16.11-RELATED"/>
    <property type="match status" value="1"/>
</dbReference>
<feature type="compositionally biased region" description="Low complexity" evidence="7">
    <location>
        <begin position="1"/>
        <end position="22"/>
    </location>
</feature>
<comment type="subcellular location">
    <subcellularLocation>
        <location evidence="1">Nucleus</location>
    </subcellularLocation>
</comment>
<evidence type="ECO:0000256" key="3">
    <source>
        <dbReference type="ARBA" id="ARBA00023015"/>
    </source>
</evidence>
<dbReference type="PROSITE" id="PS50090">
    <property type="entry name" value="MYB_LIKE"/>
    <property type="match status" value="2"/>
</dbReference>
<reference evidence="10" key="1">
    <citation type="submission" date="2017-04" db="EMBL/GenBank/DDBJ databases">
        <title>Analysis of Lignin Biosynthesis-Related Multigene Families from Wax Apple Treated with Nitric Oxide.</title>
        <authorList>
            <person name="Jiang X."/>
        </authorList>
    </citation>
    <scope>NUCLEOTIDE SEQUENCE</scope>
</reference>
<keyword evidence="4" id="KW-0238">DNA-binding</keyword>
<evidence type="ECO:0000256" key="7">
    <source>
        <dbReference type="SAM" id="MobiDB-lite"/>
    </source>
</evidence>
<gene>
    <name evidence="10" type="primary">MYB</name>
</gene>
<accession>A0A2H4ZCB0</accession>
<dbReference type="FunFam" id="1.10.10.60:FF:000394">
    <property type="entry name" value="MYB transcription factor"/>
    <property type="match status" value="1"/>
</dbReference>
<dbReference type="PROSITE" id="PS51294">
    <property type="entry name" value="HTH_MYB"/>
    <property type="match status" value="2"/>
</dbReference>
<evidence type="ECO:0000256" key="4">
    <source>
        <dbReference type="ARBA" id="ARBA00023125"/>
    </source>
</evidence>
<dbReference type="PANTHER" id="PTHR47994">
    <property type="entry name" value="F14D16.11-RELATED"/>
    <property type="match status" value="1"/>
</dbReference>
<dbReference type="EMBL" id="KY865261">
    <property type="protein sequence ID" value="AUF73472.1"/>
    <property type="molecule type" value="mRNA"/>
</dbReference>
<dbReference type="SUPFAM" id="SSF46689">
    <property type="entry name" value="Homeodomain-like"/>
    <property type="match status" value="1"/>
</dbReference>
<dbReference type="InterPro" id="IPR001005">
    <property type="entry name" value="SANT/Myb"/>
</dbReference>
<dbReference type="AlphaFoldDB" id="A0A2H4ZCB0"/>
<organism evidence="10">
    <name type="scientific">Syzygium samarangense</name>
    <name type="common">Java apple</name>
    <name type="synonym">Eugenia javanica</name>
    <dbReference type="NCBI Taxonomy" id="260143"/>
    <lineage>
        <taxon>Eukaryota</taxon>
        <taxon>Viridiplantae</taxon>
        <taxon>Streptophyta</taxon>
        <taxon>Embryophyta</taxon>
        <taxon>Tracheophyta</taxon>
        <taxon>Spermatophyta</taxon>
        <taxon>Magnoliopsida</taxon>
        <taxon>eudicotyledons</taxon>
        <taxon>Gunneridae</taxon>
        <taxon>Pentapetalae</taxon>
        <taxon>rosids</taxon>
        <taxon>malvids</taxon>
        <taxon>Myrtales</taxon>
        <taxon>Myrtaceae</taxon>
        <taxon>Myrtoideae</taxon>
        <taxon>Syzygieae</taxon>
        <taxon>Syzygium</taxon>
    </lineage>
</organism>
<dbReference type="InterPro" id="IPR015495">
    <property type="entry name" value="Myb_TF_plants"/>
</dbReference>
<feature type="region of interest" description="Disordered" evidence="7">
    <location>
        <begin position="1"/>
        <end position="25"/>
    </location>
</feature>
<dbReference type="GO" id="GO:0000976">
    <property type="term" value="F:transcription cis-regulatory region binding"/>
    <property type="evidence" value="ECO:0007669"/>
    <property type="project" value="UniProtKB-ARBA"/>
</dbReference>
<dbReference type="InterPro" id="IPR009057">
    <property type="entry name" value="Homeodomain-like_sf"/>
</dbReference>
<protein>
    <submittedName>
        <fullName evidence="10">Myb-related protein 330</fullName>
    </submittedName>
</protein>
<proteinExistence type="evidence at transcript level"/>
<feature type="domain" description="HTH myb-type" evidence="9">
    <location>
        <begin position="22"/>
        <end position="74"/>
    </location>
</feature>
<dbReference type="FunFam" id="1.10.10.60:FF:000121">
    <property type="entry name" value="Myb transcription factor"/>
    <property type="match status" value="1"/>
</dbReference>
<sequence>MRHPLSSSSSTSPSKPTPCCSKVGIKRGPWTPEEDEILASYVKKEGEGRWRTLPKRAGLMRCGKSCRLRWMNYLRPSVKRGQIAPDEEDLILRLHRLLGNRWSLIAGRIPGRTDNEIKNYWNAHLKKKLIRMGFDPVTHRRRTDVFSSSLSQLMALANLSRLIGSRALDESALRLQPDALQFASSLHYLQGPLQSPASATASNNNLFSQTSCITETTHDYNTDDPIKEDPDFNSLLSTTKLFSEGIASFSQPLQDNNFASHHHLTSNNLTNPPPLVPFSFQTSLHSQVERTTTSQCLSVVDGVDHHLESTESALWCDYNDLDLFLPPPLTEASVVTDHCDVNGGASRGSPSSATSSWSEIFFRDPAVH</sequence>
<evidence type="ECO:0000313" key="10">
    <source>
        <dbReference type="EMBL" id="AUF73472.1"/>
    </source>
</evidence>
<feature type="domain" description="Myb-like" evidence="8">
    <location>
        <begin position="75"/>
        <end position="125"/>
    </location>
</feature>
<feature type="domain" description="HTH myb-type" evidence="9">
    <location>
        <begin position="75"/>
        <end position="129"/>
    </location>
</feature>
<dbReference type="SMART" id="SM00717">
    <property type="entry name" value="SANT"/>
    <property type="match status" value="2"/>
</dbReference>
<evidence type="ECO:0000256" key="2">
    <source>
        <dbReference type="ARBA" id="ARBA00022737"/>
    </source>
</evidence>
<evidence type="ECO:0000259" key="9">
    <source>
        <dbReference type="PROSITE" id="PS51294"/>
    </source>
</evidence>
<evidence type="ECO:0000259" key="8">
    <source>
        <dbReference type="PROSITE" id="PS50090"/>
    </source>
</evidence>
<evidence type="ECO:0000256" key="6">
    <source>
        <dbReference type="ARBA" id="ARBA00023242"/>
    </source>
</evidence>
<keyword evidence="6" id="KW-0539">Nucleus</keyword>
<dbReference type="GO" id="GO:0005634">
    <property type="term" value="C:nucleus"/>
    <property type="evidence" value="ECO:0007669"/>
    <property type="project" value="UniProtKB-SubCell"/>
</dbReference>
<dbReference type="CDD" id="cd00167">
    <property type="entry name" value="SANT"/>
    <property type="match status" value="2"/>
</dbReference>
<dbReference type="Gene3D" id="1.10.10.60">
    <property type="entry name" value="Homeodomain-like"/>
    <property type="match status" value="2"/>
</dbReference>
<dbReference type="InterPro" id="IPR017930">
    <property type="entry name" value="Myb_dom"/>
</dbReference>
<dbReference type="Pfam" id="PF00249">
    <property type="entry name" value="Myb_DNA-binding"/>
    <property type="match status" value="2"/>
</dbReference>
<keyword evidence="5" id="KW-0804">Transcription</keyword>